<dbReference type="OrthoDB" id="9803916at2"/>
<dbReference type="Proteomes" id="UP000442244">
    <property type="component" value="Unassembled WGS sequence"/>
</dbReference>
<feature type="domain" description="Metallo-beta-lactamase" evidence="1">
    <location>
        <begin position="21"/>
        <end position="80"/>
    </location>
</feature>
<dbReference type="PANTHER" id="PTHR13754">
    <property type="entry name" value="METALLO-BETA-LACTAMASE SUPERFAMILY PROTEIN"/>
    <property type="match status" value="1"/>
</dbReference>
<dbReference type="Pfam" id="PF00753">
    <property type="entry name" value="Lactamase_B"/>
    <property type="match status" value="1"/>
</dbReference>
<protein>
    <submittedName>
        <fullName evidence="2">MBL fold metallo-hydrolase</fullName>
    </submittedName>
</protein>
<dbReference type="GO" id="GO:0016787">
    <property type="term" value="F:hydrolase activity"/>
    <property type="evidence" value="ECO:0007669"/>
    <property type="project" value="UniProtKB-KW"/>
</dbReference>
<dbReference type="GO" id="GO:0016740">
    <property type="term" value="F:transferase activity"/>
    <property type="evidence" value="ECO:0007669"/>
    <property type="project" value="TreeGrafter"/>
</dbReference>
<dbReference type="InterPro" id="IPR001279">
    <property type="entry name" value="Metallo-B-lactamas"/>
</dbReference>
<dbReference type="InterPro" id="IPR036866">
    <property type="entry name" value="RibonucZ/Hydroxyglut_hydro"/>
</dbReference>
<dbReference type="RefSeq" id="WP_148605384.1">
    <property type="nucleotide sequence ID" value="NZ_BSUV01000001.1"/>
</dbReference>
<dbReference type="CDD" id="cd07713">
    <property type="entry name" value="DHPS-like_MBL-fold"/>
    <property type="match status" value="1"/>
</dbReference>
<evidence type="ECO:0000313" key="3">
    <source>
        <dbReference type="Proteomes" id="UP000442244"/>
    </source>
</evidence>
<accession>A0A6P2CTG1</accession>
<name>A0A6P2CTG1_9LACO</name>
<keyword evidence="3" id="KW-1185">Reference proteome</keyword>
<dbReference type="PANTHER" id="PTHR13754:SF18">
    <property type="entry name" value="7,8-DIHYDROPTERIN-6-METHYL-4-(BETA-D-RIBOFURANOSYL)-AMINOBENZENE-5'-PHOSPHATE SYNTHASE"/>
    <property type="match status" value="1"/>
</dbReference>
<dbReference type="Gene3D" id="3.60.15.10">
    <property type="entry name" value="Ribonuclease Z/Hydroxyacylglutathione hydrolase-like"/>
    <property type="match status" value="1"/>
</dbReference>
<organism evidence="2 3">
    <name type="scientific">Leuconostoc litchii</name>
    <dbReference type="NCBI Taxonomy" id="1981069"/>
    <lineage>
        <taxon>Bacteria</taxon>
        <taxon>Bacillati</taxon>
        <taxon>Bacillota</taxon>
        <taxon>Bacilli</taxon>
        <taxon>Lactobacillales</taxon>
        <taxon>Lactobacillaceae</taxon>
        <taxon>Leuconostoc</taxon>
    </lineage>
</organism>
<comment type="caution">
    <text evidence="2">The sequence shown here is derived from an EMBL/GenBank/DDBJ whole genome shotgun (WGS) entry which is preliminary data.</text>
</comment>
<evidence type="ECO:0000313" key="2">
    <source>
        <dbReference type="EMBL" id="TYC47537.1"/>
    </source>
</evidence>
<gene>
    <name evidence="2" type="ORF">ESZ47_05215</name>
</gene>
<keyword evidence="2" id="KW-0378">Hydrolase</keyword>
<dbReference type="EMBL" id="SDGY01000001">
    <property type="protein sequence ID" value="TYC47537.1"/>
    <property type="molecule type" value="Genomic_DNA"/>
</dbReference>
<dbReference type="InterPro" id="IPR041712">
    <property type="entry name" value="DHPS-like_MBL-fold"/>
</dbReference>
<dbReference type="AlphaFoldDB" id="A0A6P2CTG1"/>
<proteinExistence type="predicted"/>
<evidence type="ECO:0000259" key="1">
    <source>
        <dbReference type="Pfam" id="PF00753"/>
    </source>
</evidence>
<sequence length="268" mass="30690">MKINILVDNNTFIDEYYFGEPALSMLIEEQDEKILFDMGYSDIFLQNAKTKGINLSETTKIVFSHGHNDHTRGMNFLSESSGLFGKSVYAHPLFLNSKRYEKLDIGSPKSMEWISNKFDLNLQKEPIKLTSKIWYLGEIGQYTDFEEREAIGEHFVNNQWEDDYVMDDTAMAYETDEGLFIITGCSHSGICNICEQAKKATGKNKILGVIGGFHLFDLDERLEKTVEYFQNNNIAQLYPSHCVSFKAKAYINQFITVKEVGVGLEVYI</sequence>
<dbReference type="SUPFAM" id="SSF56281">
    <property type="entry name" value="Metallo-hydrolase/oxidoreductase"/>
    <property type="match status" value="1"/>
</dbReference>
<reference evidence="2 3" key="1">
    <citation type="submission" date="2019-01" db="EMBL/GenBank/DDBJ databases">
        <title>Leuconostoc litchii sp. nov., a novel lactic acid bacterium isolated from lychee.</title>
        <authorList>
            <person name="Wang L.-T."/>
        </authorList>
    </citation>
    <scope>NUCLEOTIDE SEQUENCE [LARGE SCALE GENOMIC DNA]</scope>
    <source>
        <strain evidence="2 3">MB7</strain>
    </source>
</reference>
<dbReference type="InterPro" id="IPR052926">
    <property type="entry name" value="Metallo-beta-lactamase_dom"/>
</dbReference>